<dbReference type="AlphaFoldDB" id="A0A1I2WJR2"/>
<dbReference type="Gene3D" id="3.60.21.10">
    <property type="match status" value="1"/>
</dbReference>
<evidence type="ECO:0000256" key="1">
    <source>
        <dbReference type="SAM" id="MobiDB-lite"/>
    </source>
</evidence>
<proteinExistence type="predicted"/>
<dbReference type="InterPro" id="IPR006311">
    <property type="entry name" value="TAT_signal"/>
</dbReference>
<dbReference type="InterPro" id="IPR004843">
    <property type="entry name" value="Calcineurin-like_PHP"/>
</dbReference>
<keyword evidence="4" id="KW-1185">Reference proteome</keyword>
<dbReference type="PANTHER" id="PTHR43143">
    <property type="entry name" value="METALLOPHOSPHOESTERASE, CALCINEURIN SUPERFAMILY"/>
    <property type="match status" value="1"/>
</dbReference>
<dbReference type="PROSITE" id="PS51318">
    <property type="entry name" value="TAT"/>
    <property type="match status" value="1"/>
</dbReference>
<evidence type="ECO:0000259" key="2">
    <source>
        <dbReference type="Pfam" id="PF00149"/>
    </source>
</evidence>
<dbReference type="InterPro" id="IPR051918">
    <property type="entry name" value="STPP_CPPED1"/>
</dbReference>
<feature type="region of interest" description="Disordered" evidence="1">
    <location>
        <begin position="1"/>
        <end position="26"/>
    </location>
</feature>
<dbReference type="SUPFAM" id="SSF56300">
    <property type="entry name" value="Metallo-dependent phosphatases"/>
    <property type="match status" value="1"/>
</dbReference>
<dbReference type="PANTHER" id="PTHR43143:SF5">
    <property type="entry name" value="SECRETED PROTEIN"/>
    <property type="match status" value="1"/>
</dbReference>
<dbReference type="EMBL" id="FOOQ01000008">
    <property type="protein sequence ID" value="SFH00959.1"/>
    <property type="molecule type" value="Genomic_DNA"/>
</dbReference>
<dbReference type="OrthoDB" id="307523at2157"/>
<evidence type="ECO:0000313" key="3">
    <source>
        <dbReference type="EMBL" id="SFH00959.1"/>
    </source>
</evidence>
<dbReference type="GO" id="GO:0016787">
    <property type="term" value="F:hydrolase activity"/>
    <property type="evidence" value="ECO:0007669"/>
    <property type="project" value="InterPro"/>
</dbReference>
<reference evidence="4" key="1">
    <citation type="submission" date="2016-10" db="EMBL/GenBank/DDBJ databases">
        <authorList>
            <person name="Varghese N."/>
            <person name="Submissions S."/>
        </authorList>
    </citation>
    <scope>NUCLEOTIDE SEQUENCE [LARGE SCALE GENOMIC DNA]</scope>
    <source>
        <strain evidence="4">CGMCC 1.7739</strain>
    </source>
</reference>
<dbReference type="InterPro" id="IPR029052">
    <property type="entry name" value="Metallo-depent_PP-like"/>
</dbReference>
<dbReference type="Pfam" id="PF00149">
    <property type="entry name" value="Metallophos"/>
    <property type="match status" value="1"/>
</dbReference>
<accession>A0A1I2WJR2</accession>
<gene>
    <name evidence="3" type="ORF">SAMN04488063_3573</name>
</gene>
<dbReference type="InterPro" id="IPR019546">
    <property type="entry name" value="TAT_signal_bac_arc"/>
</dbReference>
<organism evidence="3 4">
    <name type="scientific">Halopelagius inordinatus</name>
    <dbReference type="NCBI Taxonomy" id="553467"/>
    <lineage>
        <taxon>Archaea</taxon>
        <taxon>Methanobacteriati</taxon>
        <taxon>Methanobacteriota</taxon>
        <taxon>Stenosarchaea group</taxon>
        <taxon>Halobacteria</taxon>
        <taxon>Halobacteriales</taxon>
        <taxon>Haloferacaceae</taxon>
    </lineage>
</organism>
<dbReference type="RefSeq" id="WP_177213408.1">
    <property type="nucleotide sequence ID" value="NZ_FOOQ01000008.1"/>
</dbReference>
<dbReference type="Proteomes" id="UP000198876">
    <property type="component" value="Unassembled WGS sequence"/>
</dbReference>
<protein>
    <submittedName>
        <fullName evidence="3">Tat (Twin-arginine translocation) pathway signal sequence</fullName>
    </submittedName>
</protein>
<feature type="domain" description="Calcineurin-like phosphoesterase" evidence="2">
    <location>
        <begin position="59"/>
        <end position="273"/>
    </location>
</feature>
<sequence length="356" mass="39242">MDADRNGDGSGSLGEGETDARHRVSRRDALKTAGALGGAGAFGLSAFVGSVSAASSWTIAVLPDTQKYAESSSLISRAHAQTDWIRANKSAQNIVFVSHEGDIVEHGSNTTEWQRMDAVMDKLDGVVPYATTVGNHDYATLNNRSSSTANYSKYFGKSRFSKYSWYRGTGPNDRAHYQRFSAGGYTFLHLDLEWGVPGSRSDPNSVKGWAWNVLRANRSVPTIITTHAYLWDRVGSEGHATQRDGANSGATIYKDIVKPNPQVFMVLNGHYHKADGQWRQTSPNDGGSSTYEMLANYQHYANGGDGWMRLIKFIPGGGRGTDRVQVRTYSPSRKQYKTDGRSQFNFDFSFSSRFGR</sequence>
<name>A0A1I2WJR2_9EURY</name>
<evidence type="ECO:0000313" key="4">
    <source>
        <dbReference type="Proteomes" id="UP000198876"/>
    </source>
</evidence>
<dbReference type="NCBIfam" id="TIGR01409">
    <property type="entry name" value="TAT_signal_seq"/>
    <property type="match status" value="1"/>
</dbReference>